<dbReference type="Proteomes" id="UP001321018">
    <property type="component" value="Unassembled WGS sequence"/>
</dbReference>
<dbReference type="PANTHER" id="PTHR19375">
    <property type="entry name" value="HEAT SHOCK PROTEIN 70KDA"/>
    <property type="match status" value="1"/>
</dbReference>
<dbReference type="SUPFAM" id="SSF100920">
    <property type="entry name" value="Heat shock protein 70kD (HSP70), peptide-binding domain"/>
    <property type="match status" value="1"/>
</dbReference>
<dbReference type="RefSeq" id="WP_338004786.1">
    <property type="nucleotide sequence ID" value="NZ_JAOPKA010000011.1"/>
</dbReference>
<evidence type="ECO:0000313" key="7">
    <source>
        <dbReference type="EMBL" id="MCU4974691.1"/>
    </source>
</evidence>
<dbReference type="GO" id="GO:0005524">
    <property type="term" value="F:ATP binding"/>
    <property type="evidence" value="ECO:0007669"/>
    <property type="project" value="UniProtKB-KW"/>
</dbReference>
<dbReference type="Proteomes" id="UP001320972">
    <property type="component" value="Unassembled WGS sequence"/>
</dbReference>
<dbReference type="FunFam" id="3.30.420.40:FF:000071">
    <property type="entry name" value="Molecular chaperone DnaK"/>
    <property type="match status" value="1"/>
</dbReference>
<proteinExistence type="inferred from homology"/>
<evidence type="ECO:0000256" key="3">
    <source>
        <dbReference type="ARBA" id="ARBA00022840"/>
    </source>
</evidence>
<dbReference type="Gene3D" id="3.30.420.40">
    <property type="match status" value="2"/>
</dbReference>
<comment type="caution">
    <text evidence="6">The sequence shown here is derived from an EMBL/GenBank/DDBJ whole genome shotgun (WGS) entry which is preliminary data.</text>
</comment>
<evidence type="ECO:0000313" key="6">
    <source>
        <dbReference type="EMBL" id="MCU4742979.1"/>
    </source>
</evidence>
<dbReference type="AlphaFoldDB" id="A0AAP2Z2L2"/>
<dbReference type="InterPro" id="IPR029047">
    <property type="entry name" value="HSP70_peptide-bd_sf"/>
</dbReference>
<keyword evidence="8" id="KW-1185">Reference proteome</keyword>
<dbReference type="PROSITE" id="PS00297">
    <property type="entry name" value="HSP70_1"/>
    <property type="match status" value="1"/>
</dbReference>
<sequence length="516" mass="55875">MGDGKRIGIDLGTTYSAAAAVVGDEAEVTPNSEGDYTTPSVASFDEDDGTVIVGREALVRAQTYPDRTVRTIKRHMGDREYTEEIDGEEYTPEQISALLLQKVVSDAEDHLGMDVTNAVITVPAYFGERQRQATKQAGEIAGLTVDRIINEPTAACLAYGLDEEDDDSEIALVYDLGGGTFDVTLVDLAYDIDTVEVVASNGDRQLGGEDWDECLVEWILETFEDDTGIDLSDDPEALGRIYAAAREAKESLSSSSSTRVNIPFLAPNENFEEQLTREEFNDLTSHLVDRTFEVCDELFGQVDYDVGDVETVLLVGGSTRMPLVQERVADYFDQEPSKEIHPDEAVATGAAVQAAIIDRGEGGLGADGQAQELLPGISDGLILVDVTPQSLGVALADGSFDVLIERNESVPATARKESYTTVKDNQTAVKTRVFQGESDVAEENDFLDEFVLEGIAPAPAGEPNLACEFELDENGLLHVEAEDLDRGETSDISIEGIFSRSEAEVEEMRTALPSVE</sequence>
<dbReference type="PROSITE" id="PS00329">
    <property type="entry name" value="HSP70_2"/>
    <property type="match status" value="1"/>
</dbReference>
<dbReference type="EMBL" id="JAOPKA010000011">
    <property type="protein sequence ID" value="MCU4742979.1"/>
    <property type="molecule type" value="Genomic_DNA"/>
</dbReference>
<dbReference type="SUPFAM" id="SSF53067">
    <property type="entry name" value="Actin-like ATPase domain"/>
    <property type="match status" value="2"/>
</dbReference>
<evidence type="ECO:0000256" key="5">
    <source>
        <dbReference type="RuleBase" id="RU003322"/>
    </source>
</evidence>
<dbReference type="Gene3D" id="3.90.640.10">
    <property type="entry name" value="Actin, Chain A, domain 4"/>
    <property type="match status" value="1"/>
</dbReference>
<gene>
    <name evidence="7" type="ORF">OB955_18390</name>
    <name evidence="6" type="ORF">OB960_16450</name>
</gene>
<dbReference type="FunFam" id="3.90.640.10:FF:000003">
    <property type="entry name" value="Molecular chaperone DnaK"/>
    <property type="match status" value="1"/>
</dbReference>
<organism evidence="6 9">
    <name type="scientific">Natronoglomus mannanivorans</name>
    <dbReference type="NCBI Taxonomy" id="2979990"/>
    <lineage>
        <taxon>Archaea</taxon>
        <taxon>Methanobacteriati</taxon>
        <taxon>Methanobacteriota</taxon>
        <taxon>Stenosarchaea group</taxon>
        <taxon>Halobacteria</taxon>
        <taxon>Halobacteriales</taxon>
        <taxon>Natrialbaceae</taxon>
        <taxon>Natronoglomus</taxon>
    </lineage>
</organism>
<protein>
    <submittedName>
        <fullName evidence="6">Hsp70 family protein</fullName>
    </submittedName>
</protein>
<accession>A0AAP2Z2L2</accession>
<comment type="similarity">
    <text evidence="1 5">Belongs to the heat shock protein 70 family.</text>
</comment>
<dbReference type="EMBL" id="JAOPKB010000013">
    <property type="protein sequence ID" value="MCU4974691.1"/>
    <property type="molecule type" value="Genomic_DNA"/>
</dbReference>
<dbReference type="Pfam" id="PF00012">
    <property type="entry name" value="HSP70"/>
    <property type="match status" value="1"/>
</dbReference>
<evidence type="ECO:0000256" key="1">
    <source>
        <dbReference type="ARBA" id="ARBA00007381"/>
    </source>
</evidence>
<evidence type="ECO:0000313" key="9">
    <source>
        <dbReference type="Proteomes" id="UP001321018"/>
    </source>
</evidence>
<dbReference type="PROSITE" id="PS01036">
    <property type="entry name" value="HSP70_3"/>
    <property type="match status" value="1"/>
</dbReference>
<reference evidence="6 8" key="1">
    <citation type="submission" date="2022-09" db="EMBL/GenBank/DDBJ databases">
        <title>Enrichment on poylsaccharides allowed isolation of novel metabolic and taxonomic groups of Haloarchaea.</title>
        <authorList>
            <person name="Sorokin D.Y."/>
            <person name="Elcheninov A.G."/>
            <person name="Khizhniak T.V."/>
            <person name="Kolganova T.V."/>
            <person name="Kublanov I.V."/>
        </authorList>
    </citation>
    <scope>NUCLEOTIDE SEQUENCE</scope>
    <source>
        <strain evidence="7 8">AArc-m2/3/4</strain>
        <strain evidence="6">AArc-xg1-1</strain>
    </source>
</reference>
<dbReference type="GO" id="GO:0140662">
    <property type="term" value="F:ATP-dependent protein folding chaperone"/>
    <property type="evidence" value="ECO:0007669"/>
    <property type="project" value="InterPro"/>
</dbReference>
<dbReference type="Gene3D" id="2.60.34.10">
    <property type="entry name" value="Substrate Binding Domain Of DNAk, Chain A, domain 1"/>
    <property type="match status" value="1"/>
</dbReference>
<evidence type="ECO:0000313" key="8">
    <source>
        <dbReference type="Proteomes" id="UP001320972"/>
    </source>
</evidence>
<dbReference type="InterPro" id="IPR018181">
    <property type="entry name" value="Heat_shock_70_CS"/>
</dbReference>
<dbReference type="InterPro" id="IPR013126">
    <property type="entry name" value="Hsp_70_fam"/>
</dbReference>
<dbReference type="PRINTS" id="PR00301">
    <property type="entry name" value="HEATSHOCK70"/>
</dbReference>
<evidence type="ECO:0000256" key="4">
    <source>
        <dbReference type="ARBA" id="ARBA00023186"/>
    </source>
</evidence>
<keyword evidence="2 5" id="KW-0547">Nucleotide-binding</keyword>
<keyword evidence="4" id="KW-0143">Chaperone</keyword>
<evidence type="ECO:0000256" key="2">
    <source>
        <dbReference type="ARBA" id="ARBA00022741"/>
    </source>
</evidence>
<dbReference type="InterPro" id="IPR043129">
    <property type="entry name" value="ATPase_NBD"/>
</dbReference>
<keyword evidence="3 5" id="KW-0067">ATP-binding</keyword>
<name>A0AAP2Z2L2_9EURY</name>